<evidence type="ECO:0000256" key="1">
    <source>
        <dbReference type="SAM" id="MobiDB-lite"/>
    </source>
</evidence>
<name>A0A6M2DPH4_XENCH</name>
<sequence length="291" mass="32970">MSGDQKILIKGNPSQYVKLNVGGCLHYTTIGTLIKNDSMLRAMFSGRMEVLTDSEGWILIDRCGKHFGSILNFMRDGSVPLPENKEAMAELLAEAKYYCVTELAESCEKALMRKDRDLEPICRVPLITSVKEEQVLIGSTQKPVVKLLINRHNNKYSYTHTSDDNLLKNIELFDKLSLRFSGRVLFIKDVIGSSEICCWSFYGHNKKIAEVCCTSIVYATDKKHTKVEFPEARIYEETLNILLYESRNAPDQELMQATSMRGAGLSSYTSDEEEERSGLARLRSNKQNNIT</sequence>
<evidence type="ECO:0000259" key="2">
    <source>
        <dbReference type="SMART" id="SM00225"/>
    </source>
</evidence>
<dbReference type="CDD" id="cd18369">
    <property type="entry name" value="BTB_POZ_KCTD10-like_BACURD"/>
    <property type="match status" value="1"/>
</dbReference>
<organism evidence="3">
    <name type="scientific">Xenopsylla cheopis</name>
    <name type="common">Oriental rat flea</name>
    <name type="synonym">Pulex cheopis</name>
    <dbReference type="NCBI Taxonomy" id="163159"/>
    <lineage>
        <taxon>Eukaryota</taxon>
        <taxon>Metazoa</taxon>
        <taxon>Ecdysozoa</taxon>
        <taxon>Arthropoda</taxon>
        <taxon>Hexapoda</taxon>
        <taxon>Insecta</taxon>
        <taxon>Pterygota</taxon>
        <taxon>Neoptera</taxon>
        <taxon>Endopterygota</taxon>
        <taxon>Siphonaptera</taxon>
        <taxon>Pulicidae</taxon>
        <taxon>Xenopsyllinae</taxon>
        <taxon>Xenopsylla</taxon>
    </lineage>
</organism>
<dbReference type="SUPFAM" id="SSF54695">
    <property type="entry name" value="POZ domain"/>
    <property type="match status" value="1"/>
</dbReference>
<protein>
    <submittedName>
        <fullName evidence="3">Putative btb/poz domain protein</fullName>
    </submittedName>
</protein>
<dbReference type="PANTHER" id="PTHR11145">
    <property type="entry name" value="BTB/POZ DOMAIN-CONTAINING ADAPTER FOR CUL3-MEDIATED RHOA DEGRADATION PROTEIN FAMILY MEMBER"/>
    <property type="match status" value="1"/>
</dbReference>
<evidence type="ECO:0000313" key="3">
    <source>
        <dbReference type="EMBL" id="NOV47041.1"/>
    </source>
</evidence>
<dbReference type="SMART" id="SM00225">
    <property type="entry name" value="BTB"/>
    <property type="match status" value="1"/>
</dbReference>
<dbReference type="InterPro" id="IPR000210">
    <property type="entry name" value="BTB/POZ_dom"/>
</dbReference>
<dbReference type="AlphaFoldDB" id="A0A6M2DPH4"/>
<reference evidence="3" key="1">
    <citation type="submission" date="2020-03" db="EMBL/GenBank/DDBJ databases">
        <title>Transcriptomic Profiling of the Digestive Tract of the Rat Flea, Xenopsylla cheopis, Following Blood Feeding and Infection with Yersinia pestis.</title>
        <authorList>
            <person name="Bland D.M."/>
            <person name="Martens C.A."/>
            <person name="Virtaneva K."/>
            <person name="Kanakabandi K."/>
            <person name="Long D."/>
            <person name="Rosenke R."/>
            <person name="Saturday G.A."/>
            <person name="Hoyt F.H."/>
            <person name="Bruno D.P."/>
            <person name="Ribeiro J.M.C."/>
            <person name="Hinnebusch J."/>
        </authorList>
    </citation>
    <scope>NUCLEOTIDE SEQUENCE</scope>
</reference>
<feature type="region of interest" description="Disordered" evidence="1">
    <location>
        <begin position="261"/>
        <end position="291"/>
    </location>
</feature>
<dbReference type="InterPro" id="IPR045068">
    <property type="entry name" value="BACURD1-3"/>
</dbReference>
<dbReference type="EMBL" id="GIIL01003315">
    <property type="protein sequence ID" value="NOV47041.1"/>
    <property type="molecule type" value="Transcribed_RNA"/>
</dbReference>
<dbReference type="InterPro" id="IPR011333">
    <property type="entry name" value="SKP1/BTB/POZ_sf"/>
</dbReference>
<dbReference type="InterPro" id="IPR003131">
    <property type="entry name" value="T1-type_BTB"/>
</dbReference>
<dbReference type="PANTHER" id="PTHR11145:SF8">
    <property type="entry name" value="RE57120P"/>
    <property type="match status" value="1"/>
</dbReference>
<proteinExistence type="predicted"/>
<accession>A0A6M2DPH4</accession>
<dbReference type="FunFam" id="3.30.710.10:FF:000046">
    <property type="entry name" value="BTB/POZ domain-containing protein KCTD7 isoform X1"/>
    <property type="match status" value="1"/>
</dbReference>
<dbReference type="Gene3D" id="3.30.710.10">
    <property type="entry name" value="Potassium Channel Kv1.1, Chain A"/>
    <property type="match status" value="1"/>
</dbReference>
<dbReference type="Pfam" id="PF02214">
    <property type="entry name" value="BTB_2"/>
    <property type="match status" value="1"/>
</dbReference>
<dbReference type="GO" id="GO:0051260">
    <property type="term" value="P:protein homooligomerization"/>
    <property type="evidence" value="ECO:0007669"/>
    <property type="project" value="InterPro"/>
</dbReference>
<feature type="domain" description="BTB" evidence="2">
    <location>
        <begin position="15"/>
        <end position="115"/>
    </location>
</feature>